<dbReference type="SUPFAM" id="SSF56349">
    <property type="entry name" value="DNA breaking-rejoining enzymes"/>
    <property type="match status" value="1"/>
</dbReference>
<reference evidence="8 9" key="1">
    <citation type="submission" date="2018-06" db="EMBL/GenBank/DDBJ databases">
        <title>Flavobacterium tibetense sp. nov., isolated from a wetland YonghuCo on Tibetan Plateau.</title>
        <authorList>
            <person name="Xing P."/>
            <person name="Phurbu D."/>
            <person name="Lu H."/>
        </authorList>
    </citation>
    <scope>NUCLEOTIDE SEQUENCE [LARGE SCALE GENOMIC DNA]</scope>
    <source>
        <strain evidence="8 9">YH5</strain>
    </source>
</reference>
<evidence type="ECO:0000256" key="4">
    <source>
        <dbReference type="ARBA" id="ARBA00023172"/>
    </source>
</evidence>
<dbReference type="GO" id="GO:0003677">
    <property type="term" value="F:DNA binding"/>
    <property type="evidence" value="ECO:0007669"/>
    <property type="project" value="UniProtKB-UniRule"/>
</dbReference>
<dbReference type="PROSITE" id="PS51900">
    <property type="entry name" value="CB"/>
    <property type="match status" value="1"/>
</dbReference>
<evidence type="ECO:0000313" key="8">
    <source>
        <dbReference type="EMBL" id="RBA26860.1"/>
    </source>
</evidence>
<comment type="similarity">
    <text evidence="1">Belongs to the 'phage' integrase family.</text>
</comment>
<dbReference type="Gene3D" id="1.10.150.130">
    <property type="match status" value="1"/>
</dbReference>
<feature type="domain" description="Tyr recombinase" evidence="6">
    <location>
        <begin position="95"/>
        <end position="259"/>
    </location>
</feature>
<dbReference type="PANTHER" id="PTHR30349:SF41">
    <property type="entry name" value="INTEGRASE_RECOMBINASE PROTEIN MJ0367-RELATED"/>
    <property type="match status" value="1"/>
</dbReference>
<dbReference type="RefSeq" id="WP_113990045.1">
    <property type="nucleotide sequence ID" value="NZ_QLST01000042.1"/>
</dbReference>
<proteinExistence type="inferred from homology"/>
<dbReference type="PANTHER" id="PTHR30349">
    <property type="entry name" value="PHAGE INTEGRASE-RELATED"/>
    <property type="match status" value="1"/>
</dbReference>
<feature type="domain" description="Core-binding (CB)" evidence="7">
    <location>
        <begin position="1"/>
        <end position="74"/>
    </location>
</feature>
<dbReference type="InterPro" id="IPR050090">
    <property type="entry name" value="Tyrosine_recombinase_XerCD"/>
</dbReference>
<accession>A0A365NYJ9</accession>
<dbReference type="EMBL" id="QLST01000042">
    <property type="protein sequence ID" value="RBA26860.1"/>
    <property type="molecule type" value="Genomic_DNA"/>
</dbReference>
<keyword evidence="3 5" id="KW-0238">DNA-binding</keyword>
<evidence type="ECO:0000256" key="3">
    <source>
        <dbReference type="ARBA" id="ARBA00023125"/>
    </source>
</evidence>
<keyword evidence="9" id="KW-1185">Reference proteome</keyword>
<sequence length="264" mass="29940">MIKEFGIYLSSVKGYSENTVIAYNVDLRSFARFIKQRKSTGRWSTVTREDIDGVCAKTVNRKLAAISSLYDYMKREGMDVENPCRWETRQKTEDKVINTIPADDLKAIISKTHGRTKILIQLLATTGIRIQEALDIRVGDIMPSNCSIKIHGKGGKQRYVYTTVEVMDEIQQYMPKCAAAHLFTGMTQRTARYDIYNAMKGQTDAKQLSPHAIRHTFATEIAANGMEAPALAELLGHSSIKTTQKYIDSTKLRVQQQYIQFKPF</sequence>
<gene>
    <name evidence="8" type="ORF">DPN68_12995</name>
</gene>
<dbReference type="GO" id="GO:0006310">
    <property type="term" value="P:DNA recombination"/>
    <property type="evidence" value="ECO:0007669"/>
    <property type="project" value="UniProtKB-KW"/>
</dbReference>
<dbReference type="InterPro" id="IPR010998">
    <property type="entry name" value="Integrase_recombinase_N"/>
</dbReference>
<dbReference type="InterPro" id="IPR044068">
    <property type="entry name" value="CB"/>
</dbReference>
<dbReference type="Pfam" id="PF02899">
    <property type="entry name" value="Phage_int_SAM_1"/>
    <property type="match status" value="1"/>
</dbReference>
<evidence type="ECO:0000256" key="5">
    <source>
        <dbReference type="PROSITE-ProRule" id="PRU01248"/>
    </source>
</evidence>
<evidence type="ECO:0000259" key="6">
    <source>
        <dbReference type="PROSITE" id="PS51898"/>
    </source>
</evidence>
<dbReference type="InterPro" id="IPR011010">
    <property type="entry name" value="DNA_brk_join_enz"/>
</dbReference>
<dbReference type="Pfam" id="PF00589">
    <property type="entry name" value="Phage_integrase"/>
    <property type="match status" value="1"/>
</dbReference>
<dbReference type="OrthoDB" id="9801717at2"/>
<name>A0A365NYJ9_9FLAO</name>
<dbReference type="PROSITE" id="PS51898">
    <property type="entry name" value="TYR_RECOMBINASE"/>
    <property type="match status" value="1"/>
</dbReference>
<evidence type="ECO:0000259" key="7">
    <source>
        <dbReference type="PROSITE" id="PS51900"/>
    </source>
</evidence>
<dbReference type="GO" id="GO:0015074">
    <property type="term" value="P:DNA integration"/>
    <property type="evidence" value="ECO:0007669"/>
    <property type="project" value="UniProtKB-KW"/>
</dbReference>
<evidence type="ECO:0000256" key="2">
    <source>
        <dbReference type="ARBA" id="ARBA00022908"/>
    </source>
</evidence>
<keyword evidence="4" id="KW-0233">DNA recombination</keyword>
<evidence type="ECO:0000313" key="9">
    <source>
        <dbReference type="Proteomes" id="UP000253319"/>
    </source>
</evidence>
<dbReference type="InterPro" id="IPR002104">
    <property type="entry name" value="Integrase_catalytic"/>
</dbReference>
<evidence type="ECO:0008006" key="10">
    <source>
        <dbReference type="Google" id="ProtNLM"/>
    </source>
</evidence>
<protein>
    <recommendedName>
        <fullName evidence="10">Integrase</fullName>
    </recommendedName>
</protein>
<organism evidence="8 9">
    <name type="scientific">Flavobacterium tibetense</name>
    <dbReference type="NCBI Taxonomy" id="2233533"/>
    <lineage>
        <taxon>Bacteria</taxon>
        <taxon>Pseudomonadati</taxon>
        <taxon>Bacteroidota</taxon>
        <taxon>Flavobacteriia</taxon>
        <taxon>Flavobacteriales</taxon>
        <taxon>Flavobacteriaceae</taxon>
        <taxon>Flavobacterium</taxon>
    </lineage>
</organism>
<dbReference type="Gene3D" id="1.10.443.10">
    <property type="entry name" value="Intergrase catalytic core"/>
    <property type="match status" value="1"/>
</dbReference>
<dbReference type="InterPro" id="IPR013762">
    <property type="entry name" value="Integrase-like_cat_sf"/>
</dbReference>
<keyword evidence="2" id="KW-0229">DNA integration</keyword>
<dbReference type="Proteomes" id="UP000253319">
    <property type="component" value="Unassembled WGS sequence"/>
</dbReference>
<evidence type="ECO:0000256" key="1">
    <source>
        <dbReference type="ARBA" id="ARBA00008857"/>
    </source>
</evidence>
<dbReference type="AlphaFoldDB" id="A0A365NYJ9"/>
<comment type="caution">
    <text evidence="8">The sequence shown here is derived from an EMBL/GenBank/DDBJ whole genome shotgun (WGS) entry which is preliminary data.</text>
</comment>
<dbReference type="InterPro" id="IPR004107">
    <property type="entry name" value="Integrase_SAM-like_N"/>
</dbReference>